<sequence length="186" mass="21405">MQGQGAPPDIQGQGGTQNSKAKEASQKSKAKEEPQKSLDMEEPQKSLYKEEPQKFLYKEAPQKSLDKEEPQKSLDKEALQKSLELEAHNKVAMEEHLKPEAKKQHPLFIQQYVYTKNIRDNRSTAEVHNPNRWIEICLEQEQGSKINQKANARQKATECYCEEKTNKQADWMTLQSKLAFLCFNAV</sequence>
<evidence type="ECO:0000313" key="3">
    <source>
        <dbReference type="Proteomes" id="UP001066276"/>
    </source>
</evidence>
<organism evidence="2 3">
    <name type="scientific">Pleurodeles waltl</name>
    <name type="common">Iberian ribbed newt</name>
    <dbReference type="NCBI Taxonomy" id="8319"/>
    <lineage>
        <taxon>Eukaryota</taxon>
        <taxon>Metazoa</taxon>
        <taxon>Chordata</taxon>
        <taxon>Craniata</taxon>
        <taxon>Vertebrata</taxon>
        <taxon>Euteleostomi</taxon>
        <taxon>Amphibia</taxon>
        <taxon>Batrachia</taxon>
        <taxon>Caudata</taxon>
        <taxon>Salamandroidea</taxon>
        <taxon>Salamandridae</taxon>
        <taxon>Pleurodelinae</taxon>
        <taxon>Pleurodeles</taxon>
    </lineage>
</organism>
<protein>
    <submittedName>
        <fullName evidence="2">Uncharacterized protein</fullName>
    </submittedName>
</protein>
<accession>A0AAV7W6H4</accession>
<dbReference type="Proteomes" id="UP001066276">
    <property type="component" value="Chromosome 1_2"/>
</dbReference>
<dbReference type="AlphaFoldDB" id="A0AAV7W6H4"/>
<evidence type="ECO:0000313" key="2">
    <source>
        <dbReference type="EMBL" id="KAJ1208361.1"/>
    </source>
</evidence>
<name>A0AAV7W6H4_PLEWA</name>
<gene>
    <name evidence="2" type="ORF">NDU88_003747</name>
</gene>
<keyword evidence="3" id="KW-1185">Reference proteome</keyword>
<reference evidence="2" key="1">
    <citation type="journal article" date="2022" name="bioRxiv">
        <title>Sequencing and chromosome-scale assembly of the giantPleurodeles waltlgenome.</title>
        <authorList>
            <person name="Brown T."/>
            <person name="Elewa A."/>
            <person name="Iarovenko S."/>
            <person name="Subramanian E."/>
            <person name="Araus A.J."/>
            <person name="Petzold A."/>
            <person name="Susuki M."/>
            <person name="Suzuki K.-i.T."/>
            <person name="Hayashi T."/>
            <person name="Toyoda A."/>
            <person name="Oliveira C."/>
            <person name="Osipova E."/>
            <person name="Leigh N.D."/>
            <person name="Simon A."/>
            <person name="Yun M.H."/>
        </authorList>
    </citation>
    <scope>NUCLEOTIDE SEQUENCE</scope>
    <source>
        <strain evidence="2">20211129_DDA</strain>
        <tissue evidence="2">Liver</tissue>
    </source>
</reference>
<proteinExistence type="predicted"/>
<evidence type="ECO:0000256" key="1">
    <source>
        <dbReference type="SAM" id="MobiDB-lite"/>
    </source>
</evidence>
<feature type="compositionally biased region" description="Basic and acidic residues" evidence="1">
    <location>
        <begin position="20"/>
        <end position="76"/>
    </location>
</feature>
<feature type="region of interest" description="Disordered" evidence="1">
    <location>
        <begin position="1"/>
        <end position="76"/>
    </location>
</feature>
<comment type="caution">
    <text evidence="2">The sequence shown here is derived from an EMBL/GenBank/DDBJ whole genome shotgun (WGS) entry which is preliminary data.</text>
</comment>
<dbReference type="EMBL" id="JANPWB010000002">
    <property type="protein sequence ID" value="KAJ1208361.1"/>
    <property type="molecule type" value="Genomic_DNA"/>
</dbReference>